<dbReference type="AlphaFoldDB" id="A0A4R6JFR7"/>
<evidence type="ECO:0008006" key="4">
    <source>
        <dbReference type="Google" id="ProtNLM"/>
    </source>
</evidence>
<keyword evidence="3" id="KW-1185">Reference proteome</keyword>
<organism evidence="2 3">
    <name type="scientific">Kribbella caucasensis</name>
    <dbReference type="NCBI Taxonomy" id="2512215"/>
    <lineage>
        <taxon>Bacteria</taxon>
        <taxon>Bacillati</taxon>
        <taxon>Actinomycetota</taxon>
        <taxon>Actinomycetes</taxon>
        <taxon>Propionibacteriales</taxon>
        <taxon>Kribbellaceae</taxon>
        <taxon>Kribbella</taxon>
    </lineage>
</organism>
<protein>
    <recommendedName>
        <fullName evidence="4">Tetratricopeptide repeat protein</fullName>
    </recommendedName>
</protein>
<dbReference type="InterPro" id="IPR011990">
    <property type="entry name" value="TPR-like_helical_dom_sf"/>
</dbReference>
<evidence type="ECO:0000313" key="3">
    <source>
        <dbReference type="Proteomes" id="UP000295388"/>
    </source>
</evidence>
<evidence type="ECO:0000313" key="2">
    <source>
        <dbReference type="EMBL" id="TDO34823.1"/>
    </source>
</evidence>
<evidence type="ECO:0000256" key="1">
    <source>
        <dbReference type="SAM" id="MobiDB-lite"/>
    </source>
</evidence>
<dbReference type="Gene3D" id="1.25.40.10">
    <property type="entry name" value="Tetratricopeptide repeat domain"/>
    <property type="match status" value="1"/>
</dbReference>
<gene>
    <name evidence="2" type="ORF">EV643_12580</name>
</gene>
<sequence length="485" mass="52429">MHRHNSAVYIWQMTGMHPGLASGLPDDVQRLLGAPPVTEKMLLELSVGWADLPPDQARLAEVVRLFVITWDPLESIAPRPDGFATVNLDPLEIAIYVPSWSLLELATKWDDTFAAVLARVAGSAVVTAATHPEPVLSGDYPGLTTAGVPPDLLSDTSAGAALGPADIRLVSPGWQDIGLGAITDAVQHSFGSVDLDRSPVELAAASASRPGCPACTGRRFGFPADLSEARDRMCTTHRREAESVINRRLARANASNPDGWGALIDATVRREHPHLPNGLATKLTGSDDSMYVRSEPAELAQRAELVIQAASWFPGRRDDLAIALGQDPDLAGRLPEWLVNLILDLGHAGLGAEAAHVGDALAQVDPESQAIYDADVAVALAEAGLAKQARDRIAANLTRWPDDFWVRVHAGDALAALGDLDEAEAHLQTAVEIADAADDFERLGEAISRLRQLSRRRRPSEGERANEQRRRQPRKQSRSQRKRRR</sequence>
<feature type="compositionally biased region" description="Basic residues" evidence="1">
    <location>
        <begin position="471"/>
        <end position="485"/>
    </location>
</feature>
<reference evidence="2 3" key="1">
    <citation type="submission" date="2019-03" db="EMBL/GenBank/DDBJ databases">
        <title>Genomic Encyclopedia of Type Strains, Phase III (KMG-III): the genomes of soil and plant-associated and newly described type strains.</title>
        <authorList>
            <person name="Whitman W."/>
        </authorList>
    </citation>
    <scope>NUCLEOTIDE SEQUENCE [LARGE SCALE GENOMIC DNA]</scope>
    <source>
        <strain evidence="2 3">VKM Ac-2527</strain>
    </source>
</reference>
<comment type="caution">
    <text evidence="2">The sequence shown here is derived from an EMBL/GenBank/DDBJ whole genome shotgun (WGS) entry which is preliminary data.</text>
</comment>
<dbReference type="Proteomes" id="UP000295388">
    <property type="component" value="Unassembled WGS sequence"/>
</dbReference>
<feature type="compositionally biased region" description="Basic and acidic residues" evidence="1">
    <location>
        <begin position="459"/>
        <end position="470"/>
    </location>
</feature>
<accession>A0A4R6JFR7</accession>
<dbReference type="SUPFAM" id="SSF48452">
    <property type="entry name" value="TPR-like"/>
    <property type="match status" value="1"/>
</dbReference>
<dbReference type="EMBL" id="SNWQ01000025">
    <property type="protein sequence ID" value="TDO34823.1"/>
    <property type="molecule type" value="Genomic_DNA"/>
</dbReference>
<name>A0A4R6JFR7_9ACTN</name>
<feature type="region of interest" description="Disordered" evidence="1">
    <location>
        <begin position="451"/>
        <end position="485"/>
    </location>
</feature>
<proteinExistence type="predicted"/>